<dbReference type="GO" id="GO:0070181">
    <property type="term" value="F:small ribosomal subunit rRNA binding"/>
    <property type="evidence" value="ECO:0007669"/>
    <property type="project" value="TreeGrafter"/>
</dbReference>
<evidence type="ECO:0000313" key="4">
    <source>
        <dbReference type="EMBL" id="CAI2368242.1"/>
    </source>
</evidence>
<evidence type="ECO:0000256" key="3">
    <source>
        <dbReference type="ARBA" id="ARBA00023274"/>
    </source>
</evidence>
<dbReference type="Proteomes" id="UP001295684">
    <property type="component" value="Unassembled WGS sequence"/>
</dbReference>
<organism evidence="4 5">
    <name type="scientific">Euplotes crassus</name>
    <dbReference type="NCBI Taxonomy" id="5936"/>
    <lineage>
        <taxon>Eukaryota</taxon>
        <taxon>Sar</taxon>
        <taxon>Alveolata</taxon>
        <taxon>Ciliophora</taxon>
        <taxon>Intramacronucleata</taxon>
        <taxon>Spirotrichea</taxon>
        <taxon>Hypotrichia</taxon>
        <taxon>Euplotida</taxon>
        <taxon>Euplotidae</taxon>
        <taxon>Moneuplotes</taxon>
    </lineage>
</organism>
<sequence length="483" mass="56947">MLSKTFYKSTQLWRFGVRCMNTKPDDFTARRSPREFAKESMERSYFDSLREHRQGLKSYSVEELEHLKEKEVVDVQYHTEKPKKFLSQEQKNMIHKEVDLKMQELEDTGLTRFEILYNDERGIPLADDPVFQYLKINIIAREMLIKDDEPFTVENIIDKALRQDLEPDPSISKKGYFRHSKRDDFDEKRHYKQMLGNKHHLMNEESYIYGYDTYEKALNLGPGKHVEHEPVKDWRLKRKLDQLEWESEKPPAFMNKPLRREDARKKFMRKANSKDFNWKDTAVITQFLTDAGKIKNRYQTRLSDQVQNALARTVKTSRHMGLIPYVGMIKPTNKISLRSFQEDLEDFNKKSIDPITGKLFYSSAQSDLSQRYAKPKGLGRETAKYKNKDLKIDNMPIVLNENQMQWLEAQGYSVKKKEKEGRKIQVGVAKDTTQSEKDEPDYVGGEVVYDGIRETLDKSLTLDDLPDFFINEKAHLNVAKNKR</sequence>
<evidence type="ECO:0008006" key="6">
    <source>
        <dbReference type="Google" id="ProtNLM"/>
    </source>
</evidence>
<dbReference type="InterPro" id="IPR036870">
    <property type="entry name" value="Ribosomal_bS18_sf"/>
</dbReference>
<keyword evidence="3" id="KW-0687">Ribonucleoprotein</keyword>
<dbReference type="PANTHER" id="PTHR13479">
    <property type="entry name" value="30S RIBOSOMAL PROTEIN S18"/>
    <property type="match status" value="1"/>
</dbReference>
<dbReference type="NCBIfam" id="TIGR00165">
    <property type="entry name" value="S18"/>
    <property type="match status" value="1"/>
</dbReference>
<dbReference type="GO" id="GO:0005763">
    <property type="term" value="C:mitochondrial small ribosomal subunit"/>
    <property type="evidence" value="ECO:0007669"/>
    <property type="project" value="TreeGrafter"/>
</dbReference>
<accession>A0AAD1UK34</accession>
<dbReference type="EMBL" id="CAMPGE010009375">
    <property type="protein sequence ID" value="CAI2368242.1"/>
    <property type="molecule type" value="Genomic_DNA"/>
</dbReference>
<reference evidence="4" key="1">
    <citation type="submission" date="2023-07" db="EMBL/GenBank/DDBJ databases">
        <authorList>
            <consortium name="AG Swart"/>
            <person name="Singh M."/>
            <person name="Singh A."/>
            <person name="Seah K."/>
            <person name="Emmerich C."/>
        </authorList>
    </citation>
    <scope>NUCLEOTIDE SEQUENCE</scope>
    <source>
        <strain evidence="4">DP1</strain>
    </source>
</reference>
<gene>
    <name evidence="4" type="ORF">ECRASSUSDP1_LOCUS9533</name>
</gene>
<dbReference type="GO" id="GO:0003735">
    <property type="term" value="F:structural constituent of ribosome"/>
    <property type="evidence" value="ECO:0007669"/>
    <property type="project" value="InterPro"/>
</dbReference>
<comment type="similarity">
    <text evidence="1">Belongs to the bacterial ribosomal protein bS18 family.</text>
</comment>
<keyword evidence="2" id="KW-0689">Ribosomal protein</keyword>
<dbReference type="Gene3D" id="4.10.640.10">
    <property type="entry name" value="Ribosomal protein S18"/>
    <property type="match status" value="1"/>
</dbReference>
<dbReference type="GO" id="GO:0006412">
    <property type="term" value="P:translation"/>
    <property type="evidence" value="ECO:0007669"/>
    <property type="project" value="InterPro"/>
</dbReference>
<dbReference type="InterPro" id="IPR001648">
    <property type="entry name" value="Ribosomal_bS18"/>
</dbReference>
<dbReference type="AlphaFoldDB" id="A0AAD1UK34"/>
<name>A0AAD1UK34_EUPCR</name>
<comment type="caution">
    <text evidence="4">The sequence shown here is derived from an EMBL/GenBank/DDBJ whole genome shotgun (WGS) entry which is preliminary data.</text>
</comment>
<keyword evidence="5" id="KW-1185">Reference proteome</keyword>
<protein>
    <recommendedName>
        <fullName evidence="6">Ribosomal protein S18</fullName>
    </recommendedName>
</protein>
<dbReference type="PANTHER" id="PTHR13479:SF40">
    <property type="entry name" value="SMALL RIBOSOMAL SUBUNIT PROTEIN BS18M"/>
    <property type="match status" value="1"/>
</dbReference>
<evidence type="ECO:0000256" key="2">
    <source>
        <dbReference type="ARBA" id="ARBA00022980"/>
    </source>
</evidence>
<dbReference type="SUPFAM" id="SSF46911">
    <property type="entry name" value="Ribosomal protein S18"/>
    <property type="match status" value="1"/>
</dbReference>
<dbReference type="Pfam" id="PF01084">
    <property type="entry name" value="Ribosomal_S18"/>
    <property type="match status" value="1"/>
</dbReference>
<evidence type="ECO:0000313" key="5">
    <source>
        <dbReference type="Proteomes" id="UP001295684"/>
    </source>
</evidence>
<evidence type="ECO:0000256" key="1">
    <source>
        <dbReference type="ARBA" id="ARBA00005589"/>
    </source>
</evidence>
<proteinExistence type="inferred from homology"/>